<evidence type="ECO:0000256" key="3">
    <source>
        <dbReference type="ARBA" id="ARBA00022630"/>
    </source>
</evidence>
<evidence type="ECO:0000256" key="4">
    <source>
        <dbReference type="ARBA" id="ARBA00022827"/>
    </source>
</evidence>
<feature type="chain" id="PRO_5045457457" evidence="6">
    <location>
        <begin position="20"/>
        <end position="486"/>
    </location>
</feature>
<evidence type="ECO:0000256" key="5">
    <source>
        <dbReference type="ARBA" id="ARBA00023002"/>
    </source>
</evidence>
<dbReference type="Gene3D" id="3.30.465.10">
    <property type="match status" value="1"/>
</dbReference>
<dbReference type="InterPro" id="IPR050416">
    <property type="entry name" value="FAD-linked_Oxidoreductase"/>
</dbReference>
<comment type="cofactor">
    <cofactor evidence="1">
        <name>FAD</name>
        <dbReference type="ChEBI" id="CHEBI:57692"/>
    </cofactor>
</comment>
<reference evidence="9" key="1">
    <citation type="journal article" date="2019" name="Int. J. Syst. Evol. Microbiol.">
        <title>The Global Catalogue of Microorganisms (GCM) 10K type strain sequencing project: providing services to taxonomists for standard genome sequencing and annotation.</title>
        <authorList>
            <consortium name="The Broad Institute Genomics Platform"/>
            <consortium name="The Broad Institute Genome Sequencing Center for Infectious Disease"/>
            <person name="Wu L."/>
            <person name="Ma J."/>
        </authorList>
    </citation>
    <scope>NUCLEOTIDE SEQUENCE [LARGE SCALE GENOMIC DNA]</scope>
    <source>
        <strain evidence="9">CCUG 58127</strain>
    </source>
</reference>
<dbReference type="InterPro" id="IPR016167">
    <property type="entry name" value="FAD-bd_PCMH_sub1"/>
</dbReference>
<feature type="signal peptide" evidence="6">
    <location>
        <begin position="1"/>
        <end position="19"/>
    </location>
</feature>
<dbReference type="Gene3D" id="3.40.462.20">
    <property type="match status" value="1"/>
</dbReference>
<comment type="similarity">
    <text evidence="2">Belongs to the oxygen-dependent FAD-linked oxidoreductase family.</text>
</comment>
<keyword evidence="3" id="KW-0285">Flavoprotein</keyword>
<feature type="domain" description="FAD-binding PCMH-type" evidence="7">
    <location>
        <begin position="78"/>
        <end position="250"/>
    </location>
</feature>
<gene>
    <name evidence="8" type="ORF">ACFQDH_17360</name>
</gene>
<dbReference type="EMBL" id="JBHSWH010000001">
    <property type="protein sequence ID" value="MFC6706975.1"/>
    <property type="molecule type" value="Genomic_DNA"/>
</dbReference>
<sequence length="486" mass="50598">MTTTTRRSALALTGSSAVAALTGCHAGPSNARQLAAARAIAKPTTQDWISFAHTVQGPVDLPGSSPYNRAKLVFDTRFDTNKPAAVMVVERTADIARAMHFAQRFNLQVAPRGGGHSYVGASAANGTLVLDLRPLRSIAYDAKTRTVLVASGASLYDVKAHLAPYGRGIPTGTCPTVGAAGLTLGGGLGVESRAHGVTADRLTEAQLVLPTGTSVTASATQHADIFWALRGGGGGNIGVVTAMRFATHPATGQGIFTLTFAGSAAVPVMTGWARWISTATRSRWAGVHVDAIGRGSLHVSIVGVTTAGDEHAAATSLVHAIGVSPIATNYRRFSYLGAAIYLGGGTTSARQPFMAGSDILATLGQQAASAIARTVIDRSRAGGAGSALLDPLTGAVGDPKRTDTAFPWRDHVASLQWYVGGSLYASAHDWITQAHRQLAPFSSGGYVNYLESGQSAQRYYGGNLARLTQLRKQYDPQRRIHSGLSL</sequence>
<protein>
    <submittedName>
        <fullName evidence="8">FAD-binding protein</fullName>
    </submittedName>
</protein>
<name>A0ABW2AJM3_9MICO</name>
<keyword evidence="9" id="KW-1185">Reference proteome</keyword>
<evidence type="ECO:0000256" key="6">
    <source>
        <dbReference type="SAM" id="SignalP"/>
    </source>
</evidence>
<dbReference type="PANTHER" id="PTHR42973">
    <property type="entry name" value="BINDING OXIDOREDUCTASE, PUTATIVE (AFU_ORTHOLOGUE AFUA_1G17690)-RELATED"/>
    <property type="match status" value="1"/>
</dbReference>
<proteinExistence type="inferred from homology"/>
<dbReference type="Pfam" id="PF01565">
    <property type="entry name" value="FAD_binding_4"/>
    <property type="match status" value="1"/>
</dbReference>
<dbReference type="InterPro" id="IPR012951">
    <property type="entry name" value="BBE"/>
</dbReference>
<evidence type="ECO:0000256" key="1">
    <source>
        <dbReference type="ARBA" id="ARBA00001974"/>
    </source>
</evidence>
<dbReference type="Proteomes" id="UP001596298">
    <property type="component" value="Unassembled WGS sequence"/>
</dbReference>
<dbReference type="RefSeq" id="WP_382403648.1">
    <property type="nucleotide sequence ID" value="NZ_JBHSWH010000001.1"/>
</dbReference>
<organism evidence="8 9">
    <name type="scientific">Flexivirga alba</name>
    <dbReference type="NCBI Taxonomy" id="702742"/>
    <lineage>
        <taxon>Bacteria</taxon>
        <taxon>Bacillati</taxon>
        <taxon>Actinomycetota</taxon>
        <taxon>Actinomycetes</taxon>
        <taxon>Micrococcales</taxon>
        <taxon>Dermacoccaceae</taxon>
        <taxon>Flexivirga</taxon>
    </lineage>
</organism>
<evidence type="ECO:0000313" key="9">
    <source>
        <dbReference type="Proteomes" id="UP001596298"/>
    </source>
</evidence>
<dbReference type="PROSITE" id="PS51318">
    <property type="entry name" value="TAT"/>
    <property type="match status" value="1"/>
</dbReference>
<keyword evidence="5" id="KW-0560">Oxidoreductase</keyword>
<dbReference type="PROSITE" id="PS00862">
    <property type="entry name" value="OX2_COVAL_FAD"/>
    <property type="match status" value="1"/>
</dbReference>
<dbReference type="PANTHER" id="PTHR42973:SF39">
    <property type="entry name" value="FAD-BINDING PCMH-TYPE DOMAIN-CONTAINING PROTEIN"/>
    <property type="match status" value="1"/>
</dbReference>
<evidence type="ECO:0000259" key="7">
    <source>
        <dbReference type="PROSITE" id="PS51387"/>
    </source>
</evidence>
<dbReference type="InterPro" id="IPR016169">
    <property type="entry name" value="FAD-bd_PCMH_sub2"/>
</dbReference>
<dbReference type="PROSITE" id="PS51257">
    <property type="entry name" value="PROKAR_LIPOPROTEIN"/>
    <property type="match status" value="1"/>
</dbReference>
<keyword evidence="6" id="KW-0732">Signal</keyword>
<keyword evidence="4" id="KW-0274">FAD</keyword>
<dbReference type="Pfam" id="PF08031">
    <property type="entry name" value="BBE"/>
    <property type="match status" value="1"/>
</dbReference>
<evidence type="ECO:0000313" key="8">
    <source>
        <dbReference type="EMBL" id="MFC6706975.1"/>
    </source>
</evidence>
<dbReference type="InterPro" id="IPR006094">
    <property type="entry name" value="Oxid_FAD_bind_N"/>
</dbReference>
<accession>A0ABW2AJM3</accession>
<dbReference type="Gene3D" id="3.30.43.10">
    <property type="entry name" value="Uridine Diphospho-n-acetylenolpyruvylglucosamine Reductase, domain 2"/>
    <property type="match status" value="1"/>
</dbReference>
<dbReference type="PROSITE" id="PS51387">
    <property type="entry name" value="FAD_PCMH"/>
    <property type="match status" value="1"/>
</dbReference>
<dbReference type="InterPro" id="IPR006093">
    <property type="entry name" value="Oxy_OxRdtase_FAD_BS"/>
</dbReference>
<dbReference type="InterPro" id="IPR016166">
    <property type="entry name" value="FAD-bd_PCMH"/>
</dbReference>
<dbReference type="InterPro" id="IPR036318">
    <property type="entry name" value="FAD-bd_PCMH-like_sf"/>
</dbReference>
<dbReference type="InterPro" id="IPR006311">
    <property type="entry name" value="TAT_signal"/>
</dbReference>
<comment type="caution">
    <text evidence="8">The sequence shown here is derived from an EMBL/GenBank/DDBJ whole genome shotgun (WGS) entry which is preliminary data.</text>
</comment>
<dbReference type="SUPFAM" id="SSF56176">
    <property type="entry name" value="FAD-binding/transporter-associated domain-like"/>
    <property type="match status" value="1"/>
</dbReference>
<evidence type="ECO:0000256" key="2">
    <source>
        <dbReference type="ARBA" id="ARBA00005466"/>
    </source>
</evidence>